<gene>
    <name evidence="2" type="ORF">CLIB1423_01S05226</name>
</gene>
<evidence type="ECO:0000313" key="3">
    <source>
        <dbReference type="Proteomes" id="UP000837801"/>
    </source>
</evidence>
<dbReference type="Proteomes" id="UP000837801">
    <property type="component" value="Unassembled WGS sequence"/>
</dbReference>
<dbReference type="OrthoDB" id="506431at2759"/>
<dbReference type="SUPFAM" id="SSF54637">
    <property type="entry name" value="Thioesterase/thiol ester dehydrase-isomerase"/>
    <property type="match status" value="1"/>
</dbReference>
<comment type="caution">
    <text evidence="2">The sequence shown here is derived from an EMBL/GenBank/DDBJ whole genome shotgun (WGS) entry which is preliminary data.</text>
</comment>
<dbReference type="InterPro" id="IPR006683">
    <property type="entry name" value="Thioestr_dom"/>
</dbReference>
<reference evidence="2" key="1">
    <citation type="submission" date="2022-03" db="EMBL/GenBank/DDBJ databases">
        <authorList>
            <person name="Legras J.-L."/>
            <person name="Devillers H."/>
            <person name="Grondin C."/>
        </authorList>
    </citation>
    <scope>NUCLEOTIDE SEQUENCE</scope>
    <source>
        <strain evidence="2">CLIB 1423</strain>
    </source>
</reference>
<keyword evidence="3" id="KW-1185">Reference proteome</keyword>
<dbReference type="EMBL" id="CAKXYY010000001">
    <property type="protein sequence ID" value="CAH2350221.1"/>
    <property type="molecule type" value="Genomic_DNA"/>
</dbReference>
<accession>A0A9P0QKJ8</accession>
<dbReference type="Gene3D" id="3.10.129.10">
    <property type="entry name" value="Hotdog Thioesterase"/>
    <property type="match status" value="1"/>
</dbReference>
<dbReference type="CDD" id="cd03443">
    <property type="entry name" value="PaaI_thioesterase"/>
    <property type="match status" value="1"/>
</dbReference>
<proteinExistence type="predicted"/>
<dbReference type="PANTHER" id="PTHR47260:SF1">
    <property type="entry name" value="UPF0644 PROTEIN PB2B4.06"/>
    <property type="match status" value="1"/>
</dbReference>
<evidence type="ECO:0000313" key="2">
    <source>
        <dbReference type="EMBL" id="CAH2350221.1"/>
    </source>
</evidence>
<dbReference type="AlphaFoldDB" id="A0A9P0QKJ8"/>
<dbReference type="InterPro" id="IPR052061">
    <property type="entry name" value="PTE-AB_protein"/>
</dbReference>
<evidence type="ECO:0000259" key="1">
    <source>
        <dbReference type="Pfam" id="PF03061"/>
    </source>
</evidence>
<sequence>MADLHSDSPTPINTSNNSSVALKALVHEDKFLSHPIYTKYQALYADHLEKNKSNSTVHDVIENIKPMLTGHTLAGPDKISFRSPSSYIMDPIFLDTENPASVDAYGPESGNQNSSFTFFHLGEGLTGHKSIIHGGLLATILDELACRLAFLNFPSKMGVTANLNITYKRPCFVNNYILVRCDVSKKEGRKCSVNAKVYLIDLDSDEVEVDKNLLTECECLVIEPKWVKELNNH</sequence>
<dbReference type="Pfam" id="PF03061">
    <property type="entry name" value="4HBT"/>
    <property type="match status" value="1"/>
</dbReference>
<name>A0A9P0QKJ8_9ASCO</name>
<organism evidence="2 3">
    <name type="scientific">[Candida] railenensis</name>
    <dbReference type="NCBI Taxonomy" id="45579"/>
    <lineage>
        <taxon>Eukaryota</taxon>
        <taxon>Fungi</taxon>
        <taxon>Dikarya</taxon>
        <taxon>Ascomycota</taxon>
        <taxon>Saccharomycotina</taxon>
        <taxon>Pichiomycetes</taxon>
        <taxon>Debaryomycetaceae</taxon>
        <taxon>Kurtzmaniella</taxon>
    </lineage>
</organism>
<protein>
    <recommendedName>
        <fullName evidence="1">Thioesterase domain-containing protein</fullName>
    </recommendedName>
</protein>
<feature type="domain" description="Thioesterase" evidence="1">
    <location>
        <begin position="131"/>
        <end position="198"/>
    </location>
</feature>
<dbReference type="PANTHER" id="PTHR47260">
    <property type="entry name" value="UPF0644 PROTEIN PB2B4.06"/>
    <property type="match status" value="1"/>
</dbReference>
<dbReference type="InterPro" id="IPR029069">
    <property type="entry name" value="HotDog_dom_sf"/>
</dbReference>